<evidence type="ECO:0000256" key="1">
    <source>
        <dbReference type="SAM" id="MobiDB-lite"/>
    </source>
</evidence>
<organism evidence="2 3">
    <name type="scientific">Capra hircus</name>
    <name type="common">Goat</name>
    <dbReference type="NCBI Taxonomy" id="9925"/>
    <lineage>
        <taxon>Eukaryota</taxon>
        <taxon>Metazoa</taxon>
        <taxon>Chordata</taxon>
        <taxon>Craniata</taxon>
        <taxon>Vertebrata</taxon>
        <taxon>Euteleostomi</taxon>
        <taxon>Mammalia</taxon>
        <taxon>Eutheria</taxon>
        <taxon>Laurasiatheria</taxon>
        <taxon>Artiodactyla</taxon>
        <taxon>Ruminantia</taxon>
        <taxon>Pecora</taxon>
        <taxon>Bovidae</taxon>
        <taxon>Caprinae</taxon>
        <taxon>Capra</taxon>
    </lineage>
</organism>
<reference evidence="2" key="3">
    <citation type="submission" date="2025-09" db="UniProtKB">
        <authorList>
            <consortium name="Ensembl"/>
        </authorList>
    </citation>
    <scope>IDENTIFICATION</scope>
</reference>
<dbReference type="Ensembl" id="ENSCHIT00000011351.1">
    <property type="protein sequence ID" value="ENSCHIP00000004016.1"/>
    <property type="gene ID" value="ENSCHIG00000008241.1"/>
</dbReference>
<keyword evidence="3" id="KW-1185">Reference proteome</keyword>
<dbReference type="Bgee" id="ENSCHIG00000008241">
    <property type="expression patterns" value="Expressed in prefrontal cortex and 11 other cell types or tissues"/>
</dbReference>
<dbReference type="EMBL" id="LWLT01000005">
    <property type="status" value="NOT_ANNOTATED_CDS"/>
    <property type="molecule type" value="Genomic_DNA"/>
</dbReference>
<reference evidence="2 3" key="1">
    <citation type="submission" date="2016-04" db="EMBL/GenBank/DDBJ databases">
        <title>Polished mammalian reference genomes with single-molecule sequencing and chromosome conformation capture applied to the Capra hircus genome.</title>
        <authorList>
            <person name="Bickhart D.M."/>
            <person name="Koren S."/>
            <person name="Rosen B."/>
            <person name="Hastie A."/>
            <person name="Liachko I."/>
            <person name="Sullivan S.T."/>
            <person name="Burton J."/>
            <person name="Sayre B.L."/>
            <person name="Huson H.J."/>
            <person name="Lee J."/>
            <person name="Lam E."/>
            <person name="Kelley C.M."/>
            <person name="Hutchison J.L."/>
            <person name="Zhou Y."/>
            <person name="Sun J."/>
            <person name="Crisa A."/>
            <person name="Schwartz J.C."/>
            <person name="Hammond J.A."/>
            <person name="Schroeder S.G."/>
            <person name="Liu G.E."/>
            <person name="Dunham M."/>
            <person name="Shendure J."/>
            <person name="Sonstegard T.S."/>
            <person name="Phillippy A.M."/>
            <person name="Van Tassell C.P."/>
            <person name="Smith T.P."/>
        </authorList>
    </citation>
    <scope>NUCLEOTIDE SEQUENCE [LARGE SCALE GENOMIC DNA]</scope>
</reference>
<sequence>MGQVTSGCPSLLHAASHSSQPEFCLSGCLSSECPPTFCCLQSPKPPSNEGWRGSLGSGVWPQTRECTLKGRASRGGFPSLKRPSEPSDAPQPQSCLFSPHHLVTCEVSREVGVGDPLKKWSWDTMWPWCCRPHPDTCKNRKRQPSSIQLVGFQLRELGTGA</sequence>
<accession>A0A452DW61</accession>
<dbReference type="Proteomes" id="UP000291000">
    <property type="component" value="Chromosome 5"/>
</dbReference>
<evidence type="ECO:0000313" key="3">
    <source>
        <dbReference type="Proteomes" id="UP000291000"/>
    </source>
</evidence>
<feature type="region of interest" description="Disordered" evidence="1">
    <location>
        <begin position="70"/>
        <end position="92"/>
    </location>
</feature>
<proteinExistence type="predicted"/>
<dbReference type="GeneTree" id="ENSGT00910000147121"/>
<dbReference type="AlphaFoldDB" id="A0A452DW61"/>
<name>A0A452DW61_CAPHI</name>
<protein>
    <submittedName>
        <fullName evidence="2">Uncharacterized protein</fullName>
    </submittedName>
</protein>
<reference evidence="2" key="2">
    <citation type="submission" date="2025-08" db="UniProtKB">
        <authorList>
            <consortium name="Ensembl"/>
        </authorList>
    </citation>
    <scope>IDENTIFICATION</scope>
</reference>
<evidence type="ECO:0000313" key="2">
    <source>
        <dbReference type="Ensembl" id="ENSCHIP00000004016.1"/>
    </source>
</evidence>
<dbReference type="OMA" id="PQTRECT"/>